<feature type="transmembrane region" description="Helical" evidence="17">
    <location>
        <begin position="341"/>
        <end position="361"/>
    </location>
</feature>
<evidence type="ECO:0000256" key="13">
    <source>
        <dbReference type="ARBA" id="ARBA00048931"/>
    </source>
</evidence>
<keyword evidence="5 21" id="KW-0808">Transferase</keyword>
<evidence type="ECO:0000256" key="3">
    <source>
        <dbReference type="ARBA" id="ARBA00022475"/>
    </source>
</evidence>
<dbReference type="InterPro" id="IPR013013">
    <property type="entry name" value="PTS_EIIC_1"/>
</dbReference>
<proteinExistence type="predicted"/>
<dbReference type="InterPro" id="IPR018113">
    <property type="entry name" value="PTrfase_EIIB_Cys"/>
</dbReference>
<feature type="domain" description="PTS EIIA type-1" evidence="18">
    <location>
        <begin position="528"/>
        <end position="632"/>
    </location>
</feature>
<protein>
    <recommendedName>
        <fullName evidence="14">PTS system sucrose-specific EIIBCA component</fullName>
        <ecNumber evidence="11">2.7.1.211</ecNumber>
    </recommendedName>
    <alternativeName>
        <fullName evidence="15">EIIBCA-Scr</fullName>
    </alternativeName>
</protein>
<feature type="domain" description="PTS EIIC type-1" evidence="20">
    <location>
        <begin position="108"/>
        <end position="478"/>
    </location>
</feature>
<keyword evidence="7 17" id="KW-0812">Transmembrane</keyword>
<comment type="function">
    <text evidence="12">The phosphoenolpyruvate-dependent sugar phosphotransferase system (sugar PTS), a major carbohydrate active transport system, catalyzes the phosphorylation of incoming sugar substrates concomitantly with their translocation across the cell membrane. This system is involved in sucrose transport.</text>
</comment>
<dbReference type="Proteomes" id="UP001169713">
    <property type="component" value="Unassembled WGS sequence"/>
</dbReference>
<feature type="domain" description="PTS EIIB type-1" evidence="19">
    <location>
        <begin position="6"/>
        <end position="88"/>
    </location>
</feature>
<comment type="subcellular location">
    <subcellularLocation>
        <location evidence="1">Cell membrane</location>
        <topology evidence="1">Multi-pass membrane protein</topology>
    </subcellularLocation>
</comment>
<evidence type="ECO:0000256" key="11">
    <source>
        <dbReference type="ARBA" id="ARBA00044053"/>
    </source>
</evidence>
<dbReference type="InterPro" id="IPR011055">
    <property type="entry name" value="Dup_hybrid_motif"/>
</dbReference>
<keyword evidence="9 17" id="KW-1133">Transmembrane helix</keyword>
<evidence type="ECO:0000256" key="16">
    <source>
        <dbReference type="PROSITE-ProRule" id="PRU00421"/>
    </source>
</evidence>
<evidence type="ECO:0000313" key="22">
    <source>
        <dbReference type="Proteomes" id="UP001169713"/>
    </source>
</evidence>
<dbReference type="FunFam" id="3.30.1360.60:FF:000001">
    <property type="entry name" value="PTS system glucose-specific IIBC component PtsG"/>
    <property type="match status" value="1"/>
</dbReference>
<accession>A0ABD5A3V8</accession>
<evidence type="ECO:0000256" key="15">
    <source>
        <dbReference type="ARBA" id="ARBA00081008"/>
    </source>
</evidence>
<keyword evidence="2" id="KW-0813">Transport</keyword>
<dbReference type="InterPro" id="IPR003352">
    <property type="entry name" value="PTS_EIIC"/>
</dbReference>
<feature type="transmembrane region" description="Helical" evidence="17">
    <location>
        <begin position="217"/>
        <end position="245"/>
    </location>
</feature>
<keyword evidence="10 17" id="KW-0472">Membrane</keyword>
<comment type="caution">
    <text evidence="21">The sequence shown here is derived from an EMBL/GenBank/DDBJ whole genome shotgun (WGS) entry which is preliminary data.</text>
</comment>
<dbReference type="PROSITE" id="PS51098">
    <property type="entry name" value="PTS_EIIB_TYPE_1"/>
    <property type="match status" value="1"/>
</dbReference>
<feature type="transmembrane region" description="Helical" evidence="17">
    <location>
        <begin position="149"/>
        <end position="166"/>
    </location>
</feature>
<keyword evidence="8" id="KW-0418">Kinase</keyword>
<evidence type="ECO:0000256" key="5">
    <source>
        <dbReference type="ARBA" id="ARBA00022679"/>
    </source>
</evidence>
<dbReference type="InterPro" id="IPR036878">
    <property type="entry name" value="Glu_permease_IIB"/>
</dbReference>
<dbReference type="SUPFAM" id="SSF51261">
    <property type="entry name" value="Duplicated hybrid motif"/>
    <property type="match status" value="1"/>
</dbReference>
<dbReference type="RefSeq" id="WP_285051119.1">
    <property type="nucleotide sequence ID" value="NZ_JASOVZ010000004.1"/>
</dbReference>
<dbReference type="Pfam" id="PF00367">
    <property type="entry name" value="PTS_EIIB"/>
    <property type="match status" value="1"/>
</dbReference>
<dbReference type="EMBL" id="JAUONS010000012">
    <property type="protein sequence ID" value="MDO6362390.1"/>
    <property type="molecule type" value="Genomic_DNA"/>
</dbReference>
<dbReference type="InterPro" id="IPR001996">
    <property type="entry name" value="PTS_IIB_1"/>
</dbReference>
<evidence type="ECO:0000259" key="20">
    <source>
        <dbReference type="PROSITE" id="PS51103"/>
    </source>
</evidence>
<sequence>MAKNYDALAKTIIKDVGGKDNVISVVHCTTRLRFKLKDEKKANDDALKDTDGVVTVVKAGGQYQVVIGNEVADVYEAVLKEGGFSGGGQVADDDLDDSNMSLMDKAIDLISGIFTPILGPMAAAGMIKGLTAMCASFGWLAKTSGTYEVLYAIGDGFFYFLPLILAITSAKKFKVDRFTAITIGAAMCYPAMVAMNSSKKVLFDLFNGTFLHSQVHATFLGIPIISMNYTSTVIPIILAVWFASVVEKWCKKWIPTVVKTFLVPFVTLLIVVPLTFLIIGPLATWIGNALAAITSAVYNFSPVLAGILLGGFWQVFVIFGVHWGFVAVMMSNIAALGYDPILGLSLGASFAQIGVVLAILLQTKDQKLKGIALPAFLSGIFGVTEPAIYGVTLPRKKPFVLSCIAAGIGGGLIGFFGTKMYMMGGMGVFVIPAAIGPKTGVDMSVYGLMIAMAVSFALGFILQMVLGEKSVDQAYDEKQAKTVQEVANQADTIAKAAPSLANTSDLNVSTELVSPLAGELLPLSEVKDEVFSSGAMGEGVAVEPSEGVLHAPADGKVVMTFPTGHAIGMKTSDGAEILMHIGMDTVNLQGHGFETLVAKGDEVKAGDELVKFDIDAIHAKGYVVTTPIVVTNSKDYEKITVVSQGKVKVGQEILDLEGASETEAASSNPQMA</sequence>
<dbReference type="InterPro" id="IPR001127">
    <property type="entry name" value="PTS_EIIA_1_perm"/>
</dbReference>
<dbReference type="PANTHER" id="PTHR30175:SF1">
    <property type="entry name" value="PTS SYSTEM ARBUTIN-, CELLOBIOSE-, AND SALICIN-SPECIFIC EIIBC COMPONENT-RELATED"/>
    <property type="match status" value="1"/>
</dbReference>
<evidence type="ECO:0000256" key="10">
    <source>
        <dbReference type="ARBA" id="ARBA00023136"/>
    </source>
</evidence>
<evidence type="ECO:0000259" key="18">
    <source>
        <dbReference type="PROSITE" id="PS51093"/>
    </source>
</evidence>
<evidence type="ECO:0000256" key="9">
    <source>
        <dbReference type="ARBA" id="ARBA00022989"/>
    </source>
</evidence>
<keyword evidence="6" id="KW-0598">Phosphotransferase system</keyword>
<dbReference type="GO" id="GO:0016301">
    <property type="term" value="F:kinase activity"/>
    <property type="evidence" value="ECO:0007669"/>
    <property type="project" value="UniProtKB-KW"/>
</dbReference>
<dbReference type="FunFam" id="2.70.70.10:FF:000001">
    <property type="entry name" value="PTS system glucose-specific IIA component"/>
    <property type="match status" value="1"/>
</dbReference>
<feature type="transmembrane region" description="Helical" evidence="17">
    <location>
        <begin position="399"/>
        <end position="417"/>
    </location>
</feature>
<evidence type="ECO:0000256" key="7">
    <source>
        <dbReference type="ARBA" id="ARBA00022692"/>
    </source>
</evidence>
<evidence type="ECO:0000256" key="4">
    <source>
        <dbReference type="ARBA" id="ARBA00022597"/>
    </source>
</evidence>
<dbReference type="Pfam" id="PF00358">
    <property type="entry name" value="PTS_EIIA_1"/>
    <property type="match status" value="1"/>
</dbReference>
<feature type="transmembrane region" description="Helical" evidence="17">
    <location>
        <begin position="109"/>
        <end position="129"/>
    </location>
</feature>
<feature type="transmembrane region" description="Helical" evidence="17">
    <location>
        <begin position="445"/>
        <end position="466"/>
    </location>
</feature>
<evidence type="ECO:0000256" key="17">
    <source>
        <dbReference type="SAM" id="Phobius"/>
    </source>
</evidence>
<keyword evidence="4" id="KW-0762">Sugar transport</keyword>
<dbReference type="AlphaFoldDB" id="A0ABD5A3V8"/>
<name>A0ABD5A3V8_9LACO</name>
<organism evidence="21 22">
    <name type="scientific">Lactobacillus paragasseri</name>
    <dbReference type="NCBI Taxonomy" id="2107999"/>
    <lineage>
        <taxon>Bacteria</taxon>
        <taxon>Bacillati</taxon>
        <taxon>Bacillota</taxon>
        <taxon>Bacilli</taxon>
        <taxon>Lactobacillales</taxon>
        <taxon>Lactobacillaceae</taxon>
        <taxon>Lactobacillus</taxon>
    </lineage>
</organism>
<keyword evidence="3" id="KW-1003">Cell membrane</keyword>
<dbReference type="CDD" id="cd00212">
    <property type="entry name" value="PTS_IIB_glc"/>
    <property type="match status" value="1"/>
</dbReference>
<evidence type="ECO:0000256" key="1">
    <source>
        <dbReference type="ARBA" id="ARBA00004651"/>
    </source>
</evidence>
<dbReference type="GO" id="GO:0009401">
    <property type="term" value="P:phosphoenolpyruvate-dependent sugar phosphotransferase system"/>
    <property type="evidence" value="ECO:0007669"/>
    <property type="project" value="UniProtKB-KW"/>
</dbReference>
<dbReference type="NCBIfam" id="TIGR00830">
    <property type="entry name" value="PTBA"/>
    <property type="match status" value="1"/>
</dbReference>
<evidence type="ECO:0000256" key="2">
    <source>
        <dbReference type="ARBA" id="ARBA00022448"/>
    </source>
</evidence>
<feature type="transmembrane region" description="Helical" evidence="17">
    <location>
        <begin position="257"/>
        <end position="279"/>
    </location>
</feature>
<dbReference type="PROSITE" id="PS51093">
    <property type="entry name" value="PTS_EIIA_TYPE_1"/>
    <property type="match status" value="1"/>
</dbReference>
<reference evidence="21" key="1">
    <citation type="submission" date="2023-07" db="EMBL/GenBank/DDBJ databases">
        <title>Whole Genome Sequencing of Colonoscopy isolates.</title>
        <authorList>
            <person name="Surve S.V."/>
            <person name="Valls R.A."/>
            <person name="Barrak K.E."/>
            <person name="Gardner T.B."/>
            <person name="O'Toole G.A."/>
        </authorList>
    </citation>
    <scope>NUCLEOTIDE SEQUENCE</scope>
    <source>
        <strain evidence="21">GP0003</strain>
    </source>
</reference>
<gene>
    <name evidence="21" type="ORF">Q4436_09675</name>
</gene>
<dbReference type="PROSITE" id="PS00371">
    <property type="entry name" value="PTS_EIIA_TYPE_1_HIS"/>
    <property type="match status" value="1"/>
</dbReference>
<evidence type="ECO:0000256" key="6">
    <source>
        <dbReference type="ARBA" id="ARBA00022683"/>
    </source>
</evidence>
<evidence type="ECO:0000256" key="8">
    <source>
        <dbReference type="ARBA" id="ARBA00022777"/>
    </source>
</evidence>
<dbReference type="InterPro" id="IPR011297">
    <property type="entry name" value="PTS_IIABC_b_glu"/>
</dbReference>
<evidence type="ECO:0000259" key="19">
    <source>
        <dbReference type="PROSITE" id="PS51098"/>
    </source>
</evidence>
<dbReference type="Pfam" id="PF02378">
    <property type="entry name" value="PTS_EIIC"/>
    <property type="match status" value="1"/>
</dbReference>
<comment type="catalytic activity">
    <reaction evidence="13">
        <text>N(pros)-phospho-L-histidyl-[protein](out) + sucrose = sucrose 6(G)-phosphate(in) + L-histidyl-[protein]</text>
        <dbReference type="Rhea" id="RHEA:49236"/>
        <dbReference type="Rhea" id="RHEA-COMP:9745"/>
        <dbReference type="Rhea" id="RHEA-COMP:9746"/>
        <dbReference type="ChEBI" id="CHEBI:17992"/>
        <dbReference type="ChEBI" id="CHEBI:29979"/>
        <dbReference type="ChEBI" id="CHEBI:64837"/>
        <dbReference type="ChEBI" id="CHEBI:91002"/>
        <dbReference type="EC" id="2.7.1.211"/>
    </reaction>
</comment>
<dbReference type="EC" id="2.7.1.211" evidence="11"/>
<dbReference type="PROSITE" id="PS51103">
    <property type="entry name" value="PTS_EIIC_TYPE_1"/>
    <property type="match status" value="1"/>
</dbReference>
<dbReference type="NCBIfam" id="TIGR01995">
    <property type="entry name" value="PTS-II-ABC-beta"/>
    <property type="match status" value="1"/>
</dbReference>
<dbReference type="GO" id="GO:0005886">
    <property type="term" value="C:plasma membrane"/>
    <property type="evidence" value="ECO:0007669"/>
    <property type="project" value="UniProtKB-SubCell"/>
</dbReference>
<feature type="active site" description="Phosphocysteine intermediate; for EIIB activity" evidence="16">
    <location>
        <position position="28"/>
    </location>
</feature>
<dbReference type="InterPro" id="IPR050558">
    <property type="entry name" value="PTS_Sugar-Specific_Components"/>
</dbReference>
<evidence type="ECO:0000256" key="14">
    <source>
        <dbReference type="ARBA" id="ARBA00074554"/>
    </source>
</evidence>
<dbReference type="PANTHER" id="PTHR30175">
    <property type="entry name" value="PHOSPHOTRANSFERASE SYSTEM TRANSPORT PROTEIN"/>
    <property type="match status" value="1"/>
</dbReference>
<evidence type="ECO:0000256" key="12">
    <source>
        <dbReference type="ARBA" id="ARBA00045139"/>
    </source>
</evidence>
<evidence type="ECO:0000313" key="21">
    <source>
        <dbReference type="EMBL" id="MDO6362390.1"/>
    </source>
</evidence>
<feature type="transmembrane region" description="Helical" evidence="17">
    <location>
        <begin position="178"/>
        <end position="197"/>
    </location>
</feature>
<dbReference type="PROSITE" id="PS01035">
    <property type="entry name" value="PTS_EIIB_TYPE_1_CYS"/>
    <property type="match status" value="1"/>
</dbReference>
<dbReference type="SUPFAM" id="SSF55604">
    <property type="entry name" value="Glucose permease domain IIB"/>
    <property type="match status" value="1"/>
</dbReference>
<feature type="transmembrane region" description="Helical" evidence="17">
    <location>
        <begin position="373"/>
        <end position="393"/>
    </location>
</feature>
<dbReference type="Gene3D" id="3.30.1360.60">
    <property type="entry name" value="Glucose permease domain IIB"/>
    <property type="match status" value="1"/>
</dbReference>
<dbReference type="Gene3D" id="2.70.70.10">
    <property type="entry name" value="Glucose Permease (Domain IIA)"/>
    <property type="match status" value="1"/>
</dbReference>